<evidence type="ECO:0000313" key="4">
    <source>
        <dbReference type="Proteomes" id="UP000193944"/>
    </source>
</evidence>
<evidence type="ECO:0000256" key="2">
    <source>
        <dbReference type="SAM" id="MobiDB-lite"/>
    </source>
</evidence>
<evidence type="ECO:0000256" key="1">
    <source>
        <dbReference type="SAM" id="Coils"/>
    </source>
</evidence>
<reference evidence="3 4" key="2">
    <citation type="submission" date="2016-08" db="EMBL/GenBank/DDBJ databases">
        <title>Pervasive Adenine N6-methylation of Active Genes in Fungi.</title>
        <authorList>
            <consortium name="DOE Joint Genome Institute"/>
            <person name="Mondo S.J."/>
            <person name="Dannebaum R.O."/>
            <person name="Kuo R.C."/>
            <person name="Labutti K."/>
            <person name="Haridas S."/>
            <person name="Kuo A."/>
            <person name="Salamov A."/>
            <person name="Ahrendt S.R."/>
            <person name="Lipzen A."/>
            <person name="Sullivan W."/>
            <person name="Andreopoulos W.B."/>
            <person name="Clum A."/>
            <person name="Lindquist E."/>
            <person name="Daum C."/>
            <person name="Ramamoorthy G.K."/>
            <person name="Gryganskyi A."/>
            <person name="Culley D."/>
            <person name="Magnuson J.K."/>
            <person name="James T.Y."/>
            <person name="O'Malley M.A."/>
            <person name="Stajich J.E."/>
            <person name="Spatafora J.W."/>
            <person name="Visel A."/>
            <person name="Grigoriev I.V."/>
        </authorList>
    </citation>
    <scope>NUCLEOTIDE SEQUENCE [LARGE SCALE GENOMIC DNA]</scope>
    <source>
        <strain evidence="3 4">S4</strain>
    </source>
</reference>
<dbReference type="GO" id="GO:0005929">
    <property type="term" value="C:cilium"/>
    <property type="evidence" value="ECO:0007669"/>
    <property type="project" value="TreeGrafter"/>
</dbReference>
<feature type="compositionally biased region" description="Acidic residues" evidence="2">
    <location>
        <begin position="958"/>
        <end position="968"/>
    </location>
</feature>
<feature type="compositionally biased region" description="Polar residues" evidence="2">
    <location>
        <begin position="603"/>
        <end position="619"/>
    </location>
</feature>
<feature type="compositionally biased region" description="Low complexity" evidence="2">
    <location>
        <begin position="800"/>
        <end position="820"/>
    </location>
</feature>
<dbReference type="STRING" id="1754192.A0A1Y1WVG9"/>
<feature type="compositionally biased region" description="Acidic residues" evidence="2">
    <location>
        <begin position="976"/>
        <end position="998"/>
    </location>
</feature>
<accession>A0A1Y1WVG9</accession>
<proteinExistence type="predicted"/>
<dbReference type="Proteomes" id="UP000193944">
    <property type="component" value="Unassembled WGS sequence"/>
</dbReference>
<feature type="compositionally biased region" description="Basic and acidic residues" evidence="2">
    <location>
        <begin position="999"/>
        <end position="1017"/>
    </location>
</feature>
<dbReference type="EMBL" id="MCFG01000255">
    <property type="protein sequence ID" value="ORX77298.1"/>
    <property type="molecule type" value="Genomic_DNA"/>
</dbReference>
<comment type="caution">
    <text evidence="3">The sequence shown here is derived from an EMBL/GenBank/DDBJ whole genome shotgun (WGS) entry which is preliminary data.</text>
</comment>
<reference evidence="3 4" key="1">
    <citation type="submission" date="2016-08" db="EMBL/GenBank/DDBJ databases">
        <title>A Parts List for Fungal Cellulosomes Revealed by Comparative Genomics.</title>
        <authorList>
            <consortium name="DOE Joint Genome Institute"/>
            <person name="Haitjema C.H."/>
            <person name="Gilmore S.P."/>
            <person name="Henske J.K."/>
            <person name="Solomon K.V."/>
            <person name="De Groot R."/>
            <person name="Kuo A."/>
            <person name="Mondo S.J."/>
            <person name="Salamov A.A."/>
            <person name="Labutti K."/>
            <person name="Zhao Z."/>
            <person name="Chiniquy J."/>
            <person name="Barry K."/>
            <person name="Brewer H.M."/>
            <person name="Purvine S.O."/>
            <person name="Wright A.T."/>
            <person name="Boxma B."/>
            <person name="Van Alen T."/>
            <person name="Hackstein J.H."/>
            <person name="Baker S.E."/>
            <person name="Grigoriev I.V."/>
            <person name="O'Malley M.A."/>
        </authorList>
    </citation>
    <scope>NUCLEOTIDE SEQUENCE [LARGE SCALE GENOMIC DNA]</scope>
    <source>
        <strain evidence="3 4">S4</strain>
    </source>
</reference>
<dbReference type="OrthoDB" id="2142920at2759"/>
<sequence>MLASKVPSSASAYMNPALAAQFDYNGNLTEFHYILEDYVNLQEKLDRLEFASLQLEKQERLTEQVKEKLDNTYDRLSQITNKKKKEANKLEQLKHLTFRSFFSKIKGTRSSELVKAEKAYQSTCKQYEQAKKAFDVNKSLWDESKKELLECQANNKNFNRYKNELEELLQEVFDGPTPNFPQEDALEQQVMKLFLNFTQLSQVIHQCELAKDNLRNAHMYLVNYFKGNQSVRDYASTWDLSPTSVIKILKENEKHDDLTILSDAKDYVKQANEEIQHARVLLTKKTNLTSNKIERLDEFLESIVDSQEYRIKEGFKRIDGNLEKELGETRIWLGEEIQSLKHDYTKQEKELAVYKTKLFEERQRILNLWIVNLDDSIKKRMIENSSARGRKRSKSKILKSFGQEDESDTNWFDNSGITCAADLAIRNNTISRNASVKSSATLFSRELDSLKVGSCPASNGFYTLNNINQYMGNPPSIDYYHDPMFNSLPRWSNNSLYNLPDRINTSGMEYSTPSFKAQSEILKNNDIKFNDSHSQGENNIKKNSESPSHTLDNKSSNSNSNSNNSSNNNNNNSNSNSNSKRSYSNNNNNNSSIKHSSTRNSKRSIPTRSSTKNSHTSNHFGHATASAININGNRAPSLEFGIPNPLNNNSYVSLPSTPNSLTMMGGYPRIQNGNNYMYNRYSLDQYSLQAAYLPQYYSYNASASDLSNPANIFNPYVVSSSYVSNPLTSLTTTVNSSNMSIPATTMSPLNNASTINTSNTISNSYNNASTIQRSRSAIVSHVMDKPLNRAVVNDTINLHISSPSSSPKNVKSNSSNSSIPNIQQLQQSPMFPFPQRSRSVSAANTRRTALEEKKILSSLTYNKKNRSNTISNYKFYNINKNAKGSREFHKKHSFTKSQKSLEEINVLNSEKEEEEEEEEKQEKKSVEVQDKTSDDDSSTSSSSSSSSESSTSSSSSTSDEDEDEDDDSTSNSSSDSIEDEDEDENEDENENENENDESKEDKKEDIEVKKEEEKKRD</sequence>
<feature type="region of interest" description="Disordered" evidence="2">
    <location>
        <begin position="798"/>
        <end position="820"/>
    </location>
</feature>
<keyword evidence="4" id="KW-1185">Reference proteome</keyword>
<dbReference type="PANTHER" id="PTHR21974:SF2">
    <property type="entry name" value="RE15880P"/>
    <property type="match status" value="1"/>
</dbReference>
<dbReference type="PANTHER" id="PTHR21974">
    <property type="entry name" value="RE15880P"/>
    <property type="match status" value="1"/>
</dbReference>
<dbReference type="AlphaFoldDB" id="A0A1Y1WVG9"/>
<name>A0A1Y1WVG9_9FUNG</name>
<protein>
    <submittedName>
        <fullName evidence="3">Uncharacterized protein</fullName>
    </submittedName>
</protein>
<organism evidence="3 4">
    <name type="scientific">Anaeromyces robustus</name>
    <dbReference type="NCBI Taxonomy" id="1754192"/>
    <lineage>
        <taxon>Eukaryota</taxon>
        <taxon>Fungi</taxon>
        <taxon>Fungi incertae sedis</taxon>
        <taxon>Chytridiomycota</taxon>
        <taxon>Chytridiomycota incertae sedis</taxon>
        <taxon>Neocallimastigomycetes</taxon>
        <taxon>Neocallimastigales</taxon>
        <taxon>Neocallimastigaceae</taxon>
        <taxon>Anaeromyces</taxon>
    </lineage>
</organism>
<gene>
    <name evidence="3" type="ORF">BCR32DRAFT_283334</name>
</gene>
<keyword evidence="1" id="KW-0175">Coiled coil</keyword>
<feature type="compositionally biased region" description="Low complexity" evidence="2">
    <location>
        <begin position="553"/>
        <end position="595"/>
    </location>
</feature>
<feature type="region of interest" description="Disordered" evidence="2">
    <location>
        <begin position="887"/>
        <end position="1017"/>
    </location>
</feature>
<evidence type="ECO:0000313" key="3">
    <source>
        <dbReference type="EMBL" id="ORX77298.1"/>
    </source>
</evidence>
<feature type="region of interest" description="Disordered" evidence="2">
    <location>
        <begin position="528"/>
        <end position="620"/>
    </location>
</feature>
<feature type="coiled-coil region" evidence="1">
    <location>
        <begin position="38"/>
        <end position="171"/>
    </location>
</feature>
<feature type="compositionally biased region" description="Low complexity" evidence="2">
    <location>
        <begin position="938"/>
        <end position="957"/>
    </location>
</feature>
<feature type="compositionally biased region" description="Basic and acidic residues" evidence="2">
    <location>
        <begin position="920"/>
        <end position="934"/>
    </location>
</feature>